<feature type="domain" description="NAD-dependent epimerase/dehydratase" evidence="3">
    <location>
        <begin position="33"/>
        <end position="270"/>
    </location>
</feature>
<evidence type="ECO:0000256" key="1">
    <source>
        <dbReference type="ARBA" id="ARBA00005125"/>
    </source>
</evidence>
<reference evidence="4 5" key="1">
    <citation type="submission" date="2018-07" db="EMBL/GenBank/DDBJ databases">
        <title>Genomic Encyclopedia of Type Strains, Phase IV (KMG-IV): sequencing the most valuable type-strain genomes for metagenomic binning, comparative biology and taxonomic classification.</title>
        <authorList>
            <person name="Goeker M."/>
        </authorList>
    </citation>
    <scope>NUCLEOTIDE SEQUENCE [LARGE SCALE GENOMIC DNA]</scope>
    <source>
        <strain evidence="4 5">DSM 21634</strain>
    </source>
</reference>
<comment type="pathway">
    <text evidence="1">Bacterial outer membrane biogenesis; LPS O-antigen biosynthesis.</text>
</comment>
<comment type="caution">
    <text evidence="4">The sequence shown here is derived from an EMBL/GenBank/DDBJ whole genome shotgun (WGS) entry which is preliminary data.</text>
</comment>
<dbReference type="InterPro" id="IPR001509">
    <property type="entry name" value="Epimerase_deHydtase"/>
</dbReference>
<dbReference type="OrthoDB" id="9811743at2"/>
<evidence type="ECO:0000256" key="2">
    <source>
        <dbReference type="ARBA" id="ARBA00007637"/>
    </source>
</evidence>
<dbReference type="InterPro" id="IPR036291">
    <property type="entry name" value="NAD(P)-bd_dom_sf"/>
</dbReference>
<protein>
    <submittedName>
        <fullName evidence="4">dTDP-glucose 4,6-dehydratase</fullName>
    </submittedName>
</protein>
<keyword evidence="5" id="KW-1185">Reference proteome</keyword>
<dbReference type="Gene3D" id="3.40.50.720">
    <property type="entry name" value="NAD(P)-binding Rossmann-like Domain"/>
    <property type="match status" value="1"/>
</dbReference>
<dbReference type="Proteomes" id="UP000252884">
    <property type="component" value="Unassembled WGS sequence"/>
</dbReference>
<accession>A0A368XIC9</accession>
<dbReference type="AlphaFoldDB" id="A0A368XIC9"/>
<proteinExistence type="inferred from homology"/>
<dbReference type="EMBL" id="QPJK01000009">
    <property type="protein sequence ID" value="RCW67359.1"/>
    <property type="molecule type" value="Genomic_DNA"/>
</dbReference>
<name>A0A368XIC9_9BURK</name>
<comment type="similarity">
    <text evidence="2">Belongs to the NAD(P)-dependent epimerase/dehydratase family.</text>
</comment>
<evidence type="ECO:0000313" key="5">
    <source>
        <dbReference type="Proteomes" id="UP000252884"/>
    </source>
</evidence>
<dbReference type="SUPFAM" id="SSF51735">
    <property type="entry name" value="NAD(P)-binding Rossmann-fold domains"/>
    <property type="match status" value="1"/>
</dbReference>
<evidence type="ECO:0000313" key="4">
    <source>
        <dbReference type="EMBL" id="RCW67359.1"/>
    </source>
</evidence>
<evidence type="ECO:0000259" key="3">
    <source>
        <dbReference type="Pfam" id="PF01370"/>
    </source>
</evidence>
<dbReference type="Pfam" id="PF01370">
    <property type="entry name" value="Epimerase"/>
    <property type="match status" value="1"/>
</dbReference>
<gene>
    <name evidence="4" type="ORF">DES41_10982</name>
</gene>
<organism evidence="4 5">
    <name type="scientific">Pseudorhodoferax soli</name>
    <dbReference type="NCBI Taxonomy" id="545864"/>
    <lineage>
        <taxon>Bacteria</taxon>
        <taxon>Pseudomonadati</taxon>
        <taxon>Pseudomonadota</taxon>
        <taxon>Betaproteobacteria</taxon>
        <taxon>Burkholderiales</taxon>
        <taxon>Comamonadaceae</taxon>
    </lineage>
</organism>
<sequence>MTEQLPPVSSDDLDEILRHTSADVWAGLRHASIFLTGGTGFVGKWLLESLVRANRERDLGLVVTVLTRDPAAFQQACPHLAQAAIVKLVRGDVETFAFPSGQFSHVVHAALPVAPPHADSAALEAVAVAGAQRVCAFAHAAGARRLLHVSSGAVYGPQDAGHPLVEDAVWSGGDAVNAYTRAKRQAERVVRTEGPAETVIARCFAFVGPWLQPSSGSAAADFIARAAHGREIVVSGTGTAVRSYQYAGDMARWLLTCLVSGRAGEAYNVGSDVATSIAELAHAVAGQAGSAMPVRVLGGAAPGLAGARYVPDTGRARRELGLTNVVGLQDGIRRTLAWHACAELIRD</sequence>
<dbReference type="PANTHER" id="PTHR43000">
    <property type="entry name" value="DTDP-D-GLUCOSE 4,6-DEHYDRATASE-RELATED"/>
    <property type="match status" value="1"/>
</dbReference>
<dbReference type="RefSeq" id="WP_114470876.1">
    <property type="nucleotide sequence ID" value="NZ_QPJK01000009.1"/>
</dbReference>